<evidence type="ECO:0000313" key="2">
    <source>
        <dbReference type="Proteomes" id="UP001346149"/>
    </source>
</evidence>
<dbReference type="InterPro" id="IPR043459">
    <property type="entry name" value="NFD6/NOXY2-like"/>
</dbReference>
<dbReference type="AlphaFoldDB" id="A0AAN7MSN6"/>
<proteinExistence type="predicted"/>
<dbReference type="PANTHER" id="PTHR33156">
    <property type="entry name" value="OS02G0230000 PROTEIN"/>
    <property type="match status" value="1"/>
</dbReference>
<dbReference type="PANTHER" id="PTHR33156:SF37">
    <property type="entry name" value="PROTEIN NUCLEAR FUSION DEFECTIVE 6, CHLOROPLASTIC_MITOCHONDRIAL"/>
    <property type="match status" value="1"/>
</dbReference>
<name>A0AAN7MSN6_TRANT</name>
<protein>
    <submittedName>
        <fullName evidence="1">Uncharacterized protein</fullName>
    </submittedName>
</protein>
<evidence type="ECO:0000313" key="1">
    <source>
        <dbReference type="EMBL" id="KAK4798353.1"/>
    </source>
</evidence>
<sequence length="146" mass="15224">MAASSCRAALTVGSRSLATKSKILTRGAPTTLLLSSTARPFFSASRALSILGGVESLMPLHSAIASARLRSKIAVDSSSWSWLSRVATVVQLLISHCCVSFTILTVAGNDFCASIEGSHADCKHKHVHGTVLFALLCLVGKTLAAV</sequence>
<reference evidence="1 2" key="1">
    <citation type="journal article" date="2023" name="Hortic Res">
        <title>Pangenome of water caltrop reveals structural variations and asymmetric subgenome divergence after allopolyploidization.</title>
        <authorList>
            <person name="Zhang X."/>
            <person name="Chen Y."/>
            <person name="Wang L."/>
            <person name="Yuan Y."/>
            <person name="Fang M."/>
            <person name="Shi L."/>
            <person name="Lu R."/>
            <person name="Comes H.P."/>
            <person name="Ma Y."/>
            <person name="Chen Y."/>
            <person name="Huang G."/>
            <person name="Zhou Y."/>
            <person name="Zheng Z."/>
            <person name="Qiu Y."/>
        </authorList>
    </citation>
    <scope>NUCLEOTIDE SEQUENCE [LARGE SCALE GENOMIC DNA]</scope>
    <source>
        <strain evidence="1">F231</strain>
    </source>
</reference>
<accession>A0AAN7MSN6</accession>
<comment type="caution">
    <text evidence="1">The sequence shown here is derived from an EMBL/GenBank/DDBJ whole genome shotgun (WGS) entry which is preliminary data.</text>
</comment>
<dbReference type="EMBL" id="JAXQNO010000005">
    <property type="protein sequence ID" value="KAK4798353.1"/>
    <property type="molecule type" value="Genomic_DNA"/>
</dbReference>
<keyword evidence="2" id="KW-1185">Reference proteome</keyword>
<dbReference type="Proteomes" id="UP001346149">
    <property type="component" value="Unassembled WGS sequence"/>
</dbReference>
<organism evidence="1 2">
    <name type="scientific">Trapa natans</name>
    <name type="common">Water chestnut</name>
    <dbReference type="NCBI Taxonomy" id="22666"/>
    <lineage>
        <taxon>Eukaryota</taxon>
        <taxon>Viridiplantae</taxon>
        <taxon>Streptophyta</taxon>
        <taxon>Embryophyta</taxon>
        <taxon>Tracheophyta</taxon>
        <taxon>Spermatophyta</taxon>
        <taxon>Magnoliopsida</taxon>
        <taxon>eudicotyledons</taxon>
        <taxon>Gunneridae</taxon>
        <taxon>Pentapetalae</taxon>
        <taxon>rosids</taxon>
        <taxon>malvids</taxon>
        <taxon>Myrtales</taxon>
        <taxon>Lythraceae</taxon>
        <taxon>Trapa</taxon>
    </lineage>
</organism>
<gene>
    <name evidence="1" type="ORF">SAY86_030679</name>
</gene>